<evidence type="ECO:0000313" key="3">
    <source>
        <dbReference type="EMBL" id="KAK0070511.1"/>
    </source>
</evidence>
<dbReference type="InterPro" id="IPR019316">
    <property type="entry name" value="G8_domain"/>
</dbReference>
<organism evidence="3 4">
    <name type="scientific">Biomphalaria pfeifferi</name>
    <name type="common">Bloodfluke planorb</name>
    <name type="synonym">Freshwater snail</name>
    <dbReference type="NCBI Taxonomy" id="112525"/>
    <lineage>
        <taxon>Eukaryota</taxon>
        <taxon>Metazoa</taxon>
        <taxon>Spiralia</taxon>
        <taxon>Lophotrochozoa</taxon>
        <taxon>Mollusca</taxon>
        <taxon>Gastropoda</taxon>
        <taxon>Heterobranchia</taxon>
        <taxon>Euthyneura</taxon>
        <taxon>Panpulmonata</taxon>
        <taxon>Hygrophila</taxon>
        <taxon>Lymnaeoidea</taxon>
        <taxon>Planorbidae</taxon>
        <taxon>Biomphalaria</taxon>
    </lineage>
</organism>
<dbReference type="PROSITE" id="PS51484">
    <property type="entry name" value="G8"/>
    <property type="match status" value="1"/>
</dbReference>
<proteinExistence type="predicted"/>
<evidence type="ECO:0000313" key="4">
    <source>
        <dbReference type="Proteomes" id="UP001233172"/>
    </source>
</evidence>
<feature type="non-terminal residue" evidence="3">
    <location>
        <position position="1"/>
    </location>
</feature>
<protein>
    <submittedName>
        <fullName evidence="3">Fibrocystin-L</fullName>
    </submittedName>
</protein>
<keyword evidence="4" id="KW-1185">Reference proteome</keyword>
<feature type="non-terminal residue" evidence="3">
    <location>
        <position position="208"/>
    </location>
</feature>
<reference evidence="3" key="2">
    <citation type="submission" date="2023-04" db="EMBL/GenBank/DDBJ databases">
        <authorList>
            <person name="Bu L."/>
            <person name="Lu L."/>
            <person name="Laidemitt M.R."/>
            <person name="Zhang S.M."/>
            <person name="Mutuku M."/>
            <person name="Mkoji G."/>
            <person name="Steinauer M."/>
            <person name="Loker E.S."/>
        </authorList>
    </citation>
    <scope>NUCLEOTIDE SEQUENCE</scope>
    <source>
        <strain evidence="3">KasaAsao</strain>
        <tissue evidence="3">Whole Snail</tissue>
    </source>
</reference>
<sequence>SGDYVVFSHVIEQQPDRFHIDGYTQISMSSEMLTDNNLESGQWFFKETSKTLYYAVKSTVNSVNFPVKLRIIRCFFPDCKMPAITNILSISEERSLWSHKETWQNITVDGLEPQYLSDLTIPEGKRIVVDKPIPRLGQLIIIGVLEFLENEMMNVELEAECIYVLGRLVAGWNKTSPFEGKLVLRMRSGKIICSHPVDGGPFLGSKFI</sequence>
<feature type="domain" description="G8" evidence="2">
    <location>
        <begin position="101"/>
        <end position="208"/>
    </location>
</feature>
<dbReference type="EMBL" id="JASAOG010000001">
    <property type="protein sequence ID" value="KAK0070511.1"/>
    <property type="molecule type" value="Genomic_DNA"/>
</dbReference>
<accession>A0AAD8CCL1</accession>
<dbReference type="SMART" id="SM01225">
    <property type="entry name" value="G8"/>
    <property type="match status" value="1"/>
</dbReference>
<dbReference type="InterPro" id="IPR052387">
    <property type="entry name" value="Fibrocystin"/>
</dbReference>
<evidence type="ECO:0000256" key="1">
    <source>
        <dbReference type="ARBA" id="ARBA00022729"/>
    </source>
</evidence>
<dbReference type="Proteomes" id="UP001233172">
    <property type="component" value="Unassembled WGS sequence"/>
</dbReference>
<dbReference type="PANTHER" id="PTHR46769:SF2">
    <property type="entry name" value="FIBROCYSTIN-L ISOFORM 2 PRECURSOR-RELATED"/>
    <property type="match status" value="1"/>
</dbReference>
<reference evidence="3" key="1">
    <citation type="journal article" date="2023" name="PLoS Negl. Trop. Dis.">
        <title>A genome sequence for Biomphalaria pfeifferi, the major vector snail for the human-infecting parasite Schistosoma mansoni.</title>
        <authorList>
            <person name="Bu L."/>
            <person name="Lu L."/>
            <person name="Laidemitt M.R."/>
            <person name="Zhang S.M."/>
            <person name="Mutuku M."/>
            <person name="Mkoji G."/>
            <person name="Steinauer M."/>
            <person name="Loker E.S."/>
        </authorList>
    </citation>
    <scope>NUCLEOTIDE SEQUENCE</scope>
    <source>
        <strain evidence="3">KasaAsao</strain>
    </source>
</reference>
<name>A0AAD8CCL1_BIOPF</name>
<evidence type="ECO:0000259" key="2">
    <source>
        <dbReference type="PROSITE" id="PS51484"/>
    </source>
</evidence>
<comment type="caution">
    <text evidence="3">The sequence shown here is derived from an EMBL/GenBank/DDBJ whole genome shotgun (WGS) entry which is preliminary data.</text>
</comment>
<dbReference type="AlphaFoldDB" id="A0AAD8CCL1"/>
<gene>
    <name evidence="3" type="ORF">Bpfe_000494</name>
</gene>
<keyword evidence="1" id="KW-0732">Signal</keyword>
<dbReference type="PANTHER" id="PTHR46769">
    <property type="entry name" value="POLYCYSTIC KIDNEY AND HEPATIC DISEASE 1 (AUTOSOMAL RECESSIVE)-LIKE 1"/>
    <property type="match status" value="1"/>
</dbReference>
<dbReference type="Pfam" id="PF10162">
    <property type="entry name" value="G8"/>
    <property type="match status" value="1"/>
</dbReference>